<evidence type="ECO:0000313" key="2">
    <source>
        <dbReference type="Proteomes" id="UP000683310"/>
    </source>
</evidence>
<dbReference type="Proteomes" id="UP000683310">
    <property type="component" value="Chromosome"/>
</dbReference>
<accession>A0ABX8CPX1</accession>
<organism evidence="1 2">
    <name type="scientific">Nocardia tengchongensis</name>
    <dbReference type="NCBI Taxonomy" id="2055889"/>
    <lineage>
        <taxon>Bacteria</taxon>
        <taxon>Bacillati</taxon>
        <taxon>Actinomycetota</taxon>
        <taxon>Actinomycetes</taxon>
        <taxon>Mycobacteriales</taxon>
        <taxon>Nocardiaceae</taxon>
        <taxon>Nocardia</taxon>
    </lineage>
</organism>
<dbReference type="EMBL" id="CP074371">
    <property type="protein sequence ID" value="QVI21507.1"/>
    <property type="molecule type" value="Genomic_DNA"/>
</dbReference>
<dbReference type="InterPro" id="IPR013783">
    <property type="entry name" value="Ig-like_fold"/>
</dbReference>
<proteinExistence type="predicted"/>
<dbReference type="InterPro" id="IPR017868">
    <property type="entry name" value="Filamin/ABP280_repeat-like"/>
</dbReference>
<dbReference type="PROSITE" id="PS50194">
    <property type="entry name" value="FILAMIN_REPEAT"/>
    <property type="match status" value="1"/>
</dbReference>
<sequence length="156" mass="16155">MSARIGLDRRISWGVRALVAVSTPVLLFGAPAAAQSTMGNVAMKESNPQVGCAYEVNSGALYRLRARDEARDNFAGSGMLVTFFDDGATIGTGRVGGDPNGWGQAKVSWTPKTVGQHILTASVQGSNGPTPLDPLTVQVRAGTNTGSFGCLPSIFG</sequence>
<gene>
    <name evidence="1" type="ORF">KHQ06_37215</name>
</gene>
<keyword evidence="2" id="KW-1185">Reference proteome</keyword>
<reference evidence="1 2" key="1">
    <citation type="submission" date="2021-04" db="EMBL/GenBank/DDBJ databases">
        <title>Nocardia tengchongensis.</title>
        <authorList>
            <person name="Zhuang k."/>
            <person name="Ran Y."/>
            <person name="Li W."/>
        </authorList>
    </citation>
    <scope>NUCLEOTIDE SEQUENCE [LARGE SCALE GENOMIC DNA]</scope>
    <source>
        <strain evidence="1 2">CFH S0057</strain>
    </source>
</reference>
<dbReference type="RefSeq" id="WP_213557609.1">
    <property type="nucleotide sequence ID" value="NZ_JBHYZU010000012.1"/>
</dbReference>
<name>A0ABX8CPX1_9NOCA</name>
<dbReference type="Gene3D" id="2.60.40.10">
    <property type="entry name" value="Immunoglobulins"/>
    <property type="match status" value="1"/>
</dbReference>
<evidence type="ECO:0000313" key="1">
    <source>
        <dbReference type="EMBL" id="QVI21507.1"/>
    </source>
</evidence>
<protein>
    <submittedName>
        <fullName evidence="1">Ig-like domain repeat protein</fullName>
    </submittedName>
</protein>